<keyword evidence="1" id="KW-1133">Transmembrane helix</keyword>
<name>A0A9W5YB41_9FIRM</name>
<reference evidence="2" key="1">
    <citation type="submission" date="2022-06" db="EMBL/GenBank/DDBJ databases">
        <title>Vallitalea longa sp. nov., an anaerobic bacterium isolated from marine sediment.</title>
        <authorList>
            <person name="Hirano S."/>
            <person name="Terahara T."/>
            <person name="Mori K."/>
            <person name="Hamada M."/>
            <person name="Matsumoto R."/>
            <person name="Kobayashi T."/>
        </authorList>
    </citation>
    <scope>NUCLEOTIDE SEQUENCE</scope>
    <source>
        <strain evidence="2">SH18-1</strain>
    </source>
</reference>
<dbReference type="AlphaFoldDB" id="A0A9W5YB41"/>
<keyword evidence="1" id="KW-0812">Transmembrane</keyword>
<comment type="caution">
    <text evidence="2">The sequence shown here is derived from an EMBL/GenBank/DDBJ whole genome shotgun (WGS) entry which is preliminary data.</text>
</comment>
<sequence length="156" mass="18108">MKPRKKFFTDERLEYLIRWWSVGAVYFFVGWGTGLGNQVGTVDFIFFLGLGIGVFNIAVINPLIRKMLNVRSNKRYNETTVFNKVLTRLKEIFKSMLIVLIMVYVYSLINQLLIKVLSLSPSQVPFPGEPITFGIIYVIILMCINKIMSMFRRHCV</sequence>
<feature type="transmembrane region" description="Helical" evidence="1">
    <location>
        <begin position="126"/>
        <end position="144"/>
    </location>
</feature>
<gene>
    <name evidence="2" type="ORF">SH1V18_19010</name>
</gene>
<organism evidence="2 3">
    <name type="scientific">Vallitalea longa</name>
    <dbReference type="NCBI Taxonomy" id="2936439"/>
    <lineage>
        <taxon>Bacteria</taxon>
        <taxon>Bacillati</taxon>
        <taxon>Bacillota</taxon>
        <taxon>Clostridia</taxon>
        <taxon>Lachnospirales</taxon>
        <taxon>Vallitaleaceae</taxon>
        <taxon>Vallitalea</taxon>
    </lineage>
</organism>
<feature type="transmembrane region" description="Helical" evidence="1">
    <location>
        <begin position="44"/>
        <end position="64"/>
    </location>
</feature>
<dbReference type="RefSeq" id="WP_281814900.1">
    <property type="nucleotide sequence ID" value="NZ_BRLB01000004.1"/>
</dbReference>
<keyword evidence="1" id="KW-0472">Membrane</keyword>
<dbReference type="Proteomes" id="UP001144256">
    <property type="component" value="Unassembled WGS sequence"/>
</dbReference>
<protein>
    <submittedName>
        <fullName evidence="2">Uncharacterized protein</fullName>
    </submittedName>
</protein>
<dbReference type="EMBL" id="BRLB01000004">
    <property type="protein sequence ID" value="GKX29421.1"/>
    <property type="molecule type" value="Genomic_DNA"/>
</dbReference>
<evidence type="ECO:0000313" key="2">
    <source>
        <dbReference type="EMBL" id="GKX29421.1"/>
    </source>
</evidence>
<evidence type="ECO:0000256" key="1">
    <source>
        <dbReference type="SAM" id="Phobius"/>
    </source>
</evidence>
<accession>A0A9W5YB41</accession>
<feature type="transmembrane region" description="Helical" evidence="1">
    <location>
        <begin position="92"/>
        <end position="114"/>
    </location>
</feature>
<feature type="transmembrane region" description="Helical" evidence="1">
    <location>
        <begin position="12"/>
        <end position="32"/>
    </location>
</feature>
<evidence type="ECO:0000313" key="3">
    <source>
        <dbReference type="Proteomes" id="UP001144256"/>
    </source>
</evidence>
<keyword evidence="3" id="KW-1185">Reference proteome</keyword>
<proteinExistence type="predicted"/>